<comment type="caution">
    <text evidence="1">The sequence shown here is derived from an EMBL/GenBank/DDBJ whole genome shotgun (WGS) entry which is preliminary data.</text>
</comment>
<name>A0AAN3YVT4_PROMI</name>
<dbReference type="EMBL" id="ABKSPD020000016">
    <property type="protein sequence ID" value="EKW9777616.1"/>
    <property type="molecule type" value="Genomic_DNA"/>
</dbReference>
<gene>
    <name evidence="1" type="ORF">PW210_003486</name>
</gene>
<protein>
    <submittedName>
        <fullName evidence="1">PAAR domain-containing protein</fullName>
    </submittedName>
</protein>
<dbReference type="Pfam" id="PF05488">
    <property type="entry name" value="PAAR_motif"/>
    <property type="match status" value="1"/>
</dbReference>
<accession>A0AAN3YVT4</accession>
<proteinExistence type="predicted"/>
<evidence type="ECO:0000313" key="1">
    <source>
        <dbReference type="EMBL" id="EKW9777616.1"/>
    </source>
</evidence>
<dbReference type="InterPro" id="IPR008727">
    <property type="entry name" value="PAAR_motif"/>
</dbReference>
<organism evidence="1 2">
    <name type="scientific">Proteus mirabilis</name>
    <dbReference type="NCBI Taxonomy" id="584"/>
    <lineage>
        <taxon>Bacteria</taxon>
        <taxon>Pseudomonadati</taxon>
        <taxon>Pseudomonadota</taxon>
        <taxon>Gammaproteobacteria</taxon>
        <taxon>Enterobacterales</taxon>
        <taxon>Morganellaceae</taxon>
        <taxon>Proteus</taxon>
    </lineage>
</organism>
<dbReference type="CDD" id="cd14744">
    <property type="entry name" value="PAAR_CT_2"/>
    <property type="match status" value="1"/>
</dbReference>
<reference evidence="1" key="1">
    <citation type="submission" date="2023-06" db="EMBL/GenBank/DDBJ databases">
        <authorList>
            <consortium name="Clinical and Environmental Microbiology Branch: Whole genome sequencing antimicrobial resistance pathogens in the healthcare setting"/>
        </authorList>
    </citation>
    <scope>NUCLEOTIDE SEQUENCE</scope>
    <source>
        <strain evidence="1">Microbial</strain>
    </source>
</reference>
<dbReference type="AlphaFoldDB" id="A0AAN3YVT4"/>
<evidence type="ECO:0000313" key="2">
    <source>
        <dbReference type="Proteomes" id="UP001171165"/>
    </source>
</evidence>
<sequence>MSKLRPNIFGKAMAINGDKTTAGATCIATIQNVSYHQKMALRVGDPTTICPKCGQAGKIVTGENRINNHGKVQTFIQHAYFSASD</sequence>
<dbReference type="Proteomes" id="UP001171165">
    <property type="component" value="Unassembled WGS sequence"/>
</dbReference>
<dbReference type="RefSeq" id="WP_004248631.1">
    <property type="nucleotide sequence ID" value="NZ_CP021852.1"/>
</dbReference>